<proteinExistence type="predicted"/>
<comment type="caution">
    <text evidence="2">The sequence shown here is derived from an EMBL/GenBank/DDBJ whole genome shotgun (WGS) entry which is preliminary data.</text>
</comment>
<protein>
    <submittedName>
        <fullName evidence="2">Uncharacterized protein</fullName>
    </submittedName>
</protein>
<feature type="compositionally biased region" description="Basic and acidic residues" evidence="1">
    <location>
        <begin position="644"/>
        <end position="655"/>
    </location>
</feature>
<dbReference type="AlphaFoldDB" id="A0AAD7N657"/>
<sequence length="661" mass="71291">MKTVGALGVALGILTLSSRGRQGFAMSRSGKRGRELTRFYKEELPTRFPATIGKSCWYLRRGERWRARERRDRHRDPRQRPRIMRRGRRRRAPRVWLRIPPALKRDEGRRAGEAEQSLREERGGAGVGLGLGIVVPLLRGIGRRGVEGVAVAGLGVGVRVGARILVLRGDGAVRMPMPMPTRRGVLVAVLRVCSTVRGLGGCVRVCPAAVSMVCVARREVHVDVALRARGDLVAAFLFLRALLLHIHVAGEAFEPRRRRAGDRGPVPRARLFVRARLGLGAFFVRACTCTRVRQRPEDEHVGAVPRHACPRPGGRRRRGDAPETLPGRGRAVGAGTGTGTGRVARQRGAAPPAARAASAALSGHPVVLLVGGEGTRADGVLPCAATAVEDEGREQDEEEEEGEEGAEEDGEEVVVWGEGEGEAEGEKDDDGEGEDGGEYGGEDGVGGAGGCAEDEADRVLEGLEEFDEDALEECDDDGRLDVWEVVVVDELCALLLLEGDCEELKEEGGKDEGSEWTVVLIGGEETVFEGGGLGGAGLWTGGSDDSKTVGYISGTRRVVSVRRSRRIAIAPVGGSLHSRRTSRGRLVDRDSTALLEVLVSPFERMTEENEGRRRKGAKKESEGMEGPGLHLVVGRQESAQETEVVAREIPRESRRTTSTKT</sequence>
<keyword evidence="3" id="KW-1185">Reference proteome</keyword>
<name>A0AAD7N657_9AGAR</name>
<dbReference type="EMBL" id="JARKIB010000073">
    <property type="protein sequence ID" value="KAJ7748343.1"/>
    <property type="molecule type" value="Genomic_DNA"/>
</dbReference>
<organism evidence="2 3">
    <name type="scientific">Mycena metata</name>
    <dbReference type="NCBI Taxonomy" id="1033252"/>
    <lineage>
        <taxon>Eukaryota</taxon>
        <taxon>Fungi</taxon>
        <taxon>Dikarya</taxon>
        <taxon>Basidiomycota</taxon>
        <taxon>Agaricomycotina</taxon>
        <taxon>Agaricomycetes</taxon>
        <taxon>Agaricomycetidae</taxon>
        <taxon>Agaricales</taxon>
        <taxon>Marasmiineae</taxon>
        <taxon>Mycenaceae</taxon>
        <taxon>Mycena</taxon>
    </lineage>
</organism>
<gene>
    <name evidence="2" type="ORF">B0H16DRAFT_1461625</name>
</gene>
<evidence type="ECO:0000313" key="3">
    <source>
        <dbReference type="Proteomes" id="UP001215598"/>
    </source>
</evidence>
<feature type="compositionally biased region" description="Gly residues" evidence="1">
    <location>
        <begin position="330"/>
        <end position="340"/>
    </location>
</feature>
<accession>A0AAD7N657</accession>
<feature type="region of interest" description="Disordered" evidence="1">
    <location>
        <begin position="605"/>
        <end position="661"/>
    </location>
</feature>
<evidence type="ECO:0000313" key="2">
    <source>
        <dbReference type="EMBL" id="KAJ7748343.1"/>
    </source>
</evidence>
<reference evidence="2" key="1">
    <citation type="submission" date="2023-03" db="EMBL/GenBank/DDBJ databases">
        <title>Massive genome expansion in bonnet fungi (Mycena s.s.) driven by repeated elements and novel gene families across ecological guilds.</title>
        <authorList>
            <consortium name="Lawrence Berkeley National Laboratory"/>
            <person name="Harder C.B."/>
            <person name="Miyauchi S."/>
            <person name="Viragh M."/>
            <person name="Kuo A."/>
            <person name="Thoen E."/>
            <person name="Andreopoulos B."/>
            <person name="Lu D."/>
            <person name="Skrede I."/>
            <person name="Drula E."/>
            <person name="Henrissat B."/>
            <person name="Morin E."/>
            <person name="Kohler A."/>
            <person name="Barry K."/>
            <person name="LaButti K."/>
            <person name="Morin E."/>
            <person name="Salamov A."/>
            <person name="Lipzen A."/>
            <person name="Mereny Z."/>
            <person name="Hegedus B."/>
            <person name="Baldrian P."/>
            <person name="Stursova M."/>
            <person name="Weitz H."/>
            <person name="Taylor A."/>
            <person name="Grigoriev I.V."/>
            <person name="Nagy L.G."/>
            <person name="Martin F."/>
            <person name="Kauserud H."/>
        </authorList>
    </citation>
    <scope>NUCLEOTIDE SEQUENCE</scope>
    <source>
        <strain evidence="2">CBHHK182m</strain>
    </source>
</reference>
<dbReference type="Proteomes" id="UP001215598">
    <property type="component" value="Unassembled WGS sequence"/>
</dbReference>
<feature type="compositionally biased region" description="Acidic residues" evidence="1">
    <location>
        <begin position="419"/>
        <end position="441"/>
    </location>
</feature>
<evidence type="ECO:0000256" key="1">
    <source>
        <dbReference type="SAM" id="MobiDB-lite"/>
    </source>
</evidence>
<feature type="region of interest" description="Disordered" evidence="1">
    <location>
        <begin position="298"/>
        <end position="360"/>
    </location>
</feature>
<feature type="region of interest" description="Disordered" evidence="1">
    <location>
        <begin position="388"/>
        <end position="452"/>
    </location>
</feature>
<feature type="compositionally biased region" description="Low complexity" evidence="1">
    <location>
        <begin position="341"/>
        <end position="360"/>
    </location>
</feature>
<feature type="compositionally biased region" description="Acidic residues" evidence="1">
    <location>
        <begin position="388"/>
        <end position="412"/>
    </location>
</feature>